<dbReference type="STRING" id="1524254.PHACT_06135"/>
<name>A0A1E8CND3_9GAMM</name>
<evidence type="ECO:0000313" key="1">
    <source>
        <dbReference type="EMBL" id="OFE13969.1"/>
    </source>
</evidence>
<dbReference type="AlphaFoldDB" id="A0A1E8CND3"/>
<keyword evidence="2" id="KW-1185">Reference proteome</keyword>
<protein>
    <submittedName>
        <fullName evidence="1">Tat pathway signal protein</fullName>
    </submittedName>
</protein>
<sequence>MPRRTVIKWFVAVAASLKLGDAQVFGAEPGPGEPVITANGYGKDPLLNHTHNPGDLWPLTLSPTQRAAAIALADVILPADNLGPAASQLRCVDFVDEWVSAPYPAQLRDRGIVLPGLDWLDAESGRRFANVFAGLTLSQQQAICDDICFQARAADELQAAARFFSRFRSLAAAAYYATPEGWDAIGYVGNQPSLTYDGPPEAVLAHLGVEQTVA</sequence>
<dbReference type="Pfam" id="PF13618">
    <property type="entry name" value="Gluconate_2-dh3"/>
    <property type="match status" value="1"/>
</dbReference>
<dbReference type="InterPro" id="IPR027056">
    <property type="entry name" value="Gluconate_2DH_su3"/>
</dbReference>
<reference evidence="2" key="1">
    <citation type="submission" date="2016-07" db="EMBL/GenBank/DDBJ databases">
        <authorList>
            <person name="Florea S."/>
            <person name="Webb J.S."/>
            <person name="Jaromczyk J."/>
            <person name="Schardl C.L."/>
        </authorList>
    </citation>
    <scope>NUCLEOTIDE SEQUENCE [LARGE SCALE GENOMIC DNA]</scope>
    <source>
        <strain evidence="2">KCTC 42131</strain>
    </source>
</reference>
<accession>A0A1E8CND3</accession>
<evidence type="ECO:0000313" key="2">
    <source>
        <dbReference type="Proteomes" id="UP000175669"/>
    </source>
</evidence>
<comment type="caution">
    <text evidence="1">The sequence shown here is derived from an EMBL/GenBank/DDBJ whole genome shotgun (WGS) entry which is preliminary data.</text>
</comment>
<proteinExistence type="predicted"/>
<gene>
    <name evidence="1" type="ORF">PHACT_06135</name>
</gene>
<dbReference type="EMBL" id="MASR01000001">
    <property type="protein sequence ID" value="OFE13969.1"/>
    <property type="molecule type" value="Genomic_DNA"/>
</dbReference>
<dbReference type="Proteomes" id="UP000175669">
    <property type="component" value="Unassembled WGS sequence"/>
</dbReference>
<organism evidence="1 2">
    <name type="scientific">Pseudohongiella acticola</name>
    <dbReference type="NCBI Taxonomy" id="1524254"/>
    <lineage>
        <taxon>Bacteria</taxon>
        <taxon>Pseudomonadati</taxon>
        <taxon>Pseudomonadota</taxon>
        <taxon>Gammaproteobacteria</taxon>
        <taxon>Pseudomonadales</taxon>
        <taxon>Pseudohongiellaceae</taxon>
        <taxon>Pseudohongiella</taxon>
    </lineage>
</organism>